<evidence type="ECO:0008006" key="4">
    <source>
        <dbReference type="Google" id="ProtNLM"/>
    </source>
</evidence>
<dbReference type="AlphaFoldDB" id="A0A397IBF0"/>
<feature type="compositionally biased region" description="Low complexity" evidence="1">
    <location>
        <begin position="420"/>
        <end position="432"/>
    </location>
</feature>
<proteinExistence type="predicted"/>
<evidence type="ECO:0000313" key="3">
    <source>
        <dbReference type="Proteomes" id="UP000266861"/>
    </source>
</evidence>
<gene>
    <name evidence="2" type="ORF">Glove_243g29</name>
</gene>
<dbReference type="STRING" id="1348612.A0A397IBF0"/>
<organism evidence="2 3">
    <name type="scientific">Diversispora epigaea</name>
    <dbReference type="NCBI Taxonomy" id="1348612"/>
    <lineage>
        <taxon>Eukaryota</taxon>
        <taxon>Fungi</taxon>
        <taxon>Fungi incertae sedis</taxon>
        <taxon>Mucoromycota</taxon>
        <taxon>Glomeromycotina</taxon>
        <taxon>Glomeromycetes</taxon>
        <taxon>Diversisporales</taxon>
        <taxon>Diversisporaceae</taxon>
        <taxon>Diversispora</taxon>
    </lineage>
</organism>
<feature type="region of interest" description="Disordered" evidence="1">
    <location>
        <begin position="399"/>
        <end position="432"/>
    </location>
</feature>
<feature type="region of interest" description="Disordered" evidence="1">
    <location>
        <begin position="1"/>
        <end position="58"/>
    </location>
</feature>
<evidence type="ECO:0000256" key="1">
    <source>
        <dbReference type="SAM" id="MobiDB-lite"/>
    </source>
</evidence>
<feature type="compositionally biased region" description="Acidic residues" evidence="1">
    <location>
        <begin position="400"/>
        <end position="419"/>
    </location>
</feature>
<feature type="region of interest" description="Disordered" evidence="1">
    <location>
        <begin position="457"/>
        <end position="486"/>
    </location>
</feature>
<protein>
    <recommendedName>
        <fullName evidence="4">Endonuclease/exonuclease/phosphatase domain-containing protein</fullName>
    </recommendedName>
</protein>
<feature type="compositionally biased region" description="Low complexity" evidence="1">
    <location>
        <begin position="462"/>
        <end position="480"/>
    </location>
</feature>
<sequence length="574" mass="66014">MSEQEDRPRRKVVNYSSTRSPTTKRNRFKFNPLDNKNNNKNLGKKTTKTSSVPQGETYNTGTQEWQQVTNRKGKQKVVDNDTTSKNQETTVVEDNKSIISFEDINENQHEWRETFGTKKYKIWTFASRIPEKMNTAKKINVSADVAQPSYMHRAVIFKRNSQRDIMHELAFEIFSTFGDIERTNFRTNDMWQSAVIVFKEKNSAEKILENWSILIVMTHLVTSLNFTAEMLKSRGKFTAKVIGLPNGITARELIPTIEKVRAKTCYFPRTRTSYRRRGEAIVSFVFPEIRDAALNTSWTDENTTTTIKVVDFTTKTCHRCYSIEHLISNCPLTKRDAEFKEKKVNSLEKFGVIYKKYNPRYLATLNRQTGNTTYADIAREVSDRLTALEEHVWNKTNADLEQDSFDSDNDIDMDEDSVEPESSNPSINISGSSSDDRLINVINQLVNRLDNIESRVMTPADNNNNNNNSSINSNLSGNSNKTSEKTTSVRSNIFNTENYIDNQHIYIATHNVRGFNDPIKRQIFFNFIKTKNADIVGISETNIKENGEKWFIEGSSKYRIHWSSMGMGLVSPLL</sequence>
<comment type="caution">
    <text evidence="2">The sequence shown here is derived from an EMBL/GenBank/DDBJ whole genome shotgun (WGS) entry which is preliminary data.</text>
</comment>
<reference evidence="2 3" key="1">
    <citation type="submission" date="2018-08" db="EMBL/GenBank/DDBJ databases">
        <title>Genome and evolution of the arbuscular mycorrhizal fungus Diversispora epigaea (formerly Glomus versiforme) and its bacterial endosymbionts.</title>
        <authorList>
            <person name="Sun X."/>
            <person name="Fei Z."/>
            <person name="Harrison M."/>
        </authorList>
    </citation>
    <scope>NUCLEOTIDE SEQUENCE [LARGE SCALE GENOMIC DNA]</scope>
    <source>
        <strain evidence="2 3">IT104</strain>
    </source>
</reference>
<accession>A0A397IBF0</accession>
<dbReference type="InterPro" id="IPR036691">
    <property type="entry name" value="Endo/exonu/phosph_ase_sf"/>
</dbReference>
<name>A0A397IBF0_9GLOM</name>
<dbReference type="Gene3D" id="3.60.10.10">
    <property type="entry name" value="Endonuclease/exonuclease/phosphatase"/>
    <property type="match status" value="1"/>
</dbReference>
<dbReference type="SUPFAM" id="SSF56219">
    <property type="entry name" value="DNase I-like"/>
    <property type="match status" value="1"/>
</dbReference>
<dbReference type="OrthoDB" id="2416239at2759"/>
<evidence type="ECO:0000313" key="2">
    <source>
        <dbReference type="EMBL" id="RHZ72272.1"/>
    </source>
</evidence>
<keyword evidence="3" id="KW-1185">Reference proteome</keyword>
<dbReference type="Proteomes" id="UP000266861">
    <property type="component" value="Unassembled WGS sequence"/>
</dbReference>
<dbReference type="EMBL" id="PQFF01000225">
    <property type="protein sequence ID" value="RHZ72272.1"/>
    <property type="molecule type" value="Genomic_DNA"/>
</dbReference>